<proteinExistence type="predicted"/>
<feature type="domain" description="DUF218" evidence="2">
    <location>
        <begin position="36"/>
        <end position="154"/>
    </location>
</feature>
<name>A0ABY0QYX7_9FLAO</name>
<evidence type="ECO:0000313" key="3">
    <source>
        <dbReference type="EMBL" id="SDM13094.1"/>
    </source>
</evidence>
<dbReference type="PANTHER" id="PTHR30336">
    <property type="entry name" value="INNER MEMBRANE PROTEIN, PROBABLE PERMEASE"/>
    <property type="match status" value="1"/>
</dbReference>
<dbReference type="InterPro" id="IPR051599">
    <property type="entry name" value="Cell_Envelope_Assoc"/>
</dbReference>
<keyword evidence="1" id="KW-0472">Membrane</keyword>
<reference evidence="3 4" key="1">
    <citation type="submission" date="2016-10" db="EMBL/GenBank/DDBJ databases">
        <authorList>
            <person name="Varghese N."/>
            <person name="Submissions S."/>
        </authorList>
    </citation>
    <scope>NUCLEOTIDE SEQUENCE [LARGE SCALE GENOMIC DNA]</scope>
    <source>
        <strain evidence="3 4">CGMCC 1.10941</strain>
    </source>
</reference>
<keyword evidence="1" id="KW-0812">Transmembrane</keyword>
<dbReference type="CDD" id="cd06259">
    <property type="entry name" value="YdcF-like"/>
    <property type="match status" value="1"/>
</dbReference>
<keyword evidence="1" id="KW-1133">Transmembrane helix</keyword>
<dbReference type="EMBL" id="FNHD01000014">
    <property type="protein sequence ID" value="SDM13094.1"/>
    <property type="molecule type" value="Genomic_DNA"/>
</dbReference>
<keyword evidence="4" id="KW-1185">Reference proteome</keyword>
<accession>A0ABY0QYX7</accession>
<sequence>MKKYSKFLFRIFVVWYLIHSAYIVFDGLYDKKTKADSAIVLGNKINEDGTLSHRLKARLDKSIDLFKQNRVKTIIVSGGLGEEGFWEGNKMKEYLVQNKIPSNKIVVDNFGNDTEQTVKNSIKIMDSLNFESAITVSQYFHQTRTKFLFRKEGCKNIESSSPVYF</sequence>
<dbReference type="PANTHER" id="PTHR30336:SF4">
    <property type="entry name" value="ENVELOPE BIOGENESIS FACTOR ELYC"/>
    <property type="match status" value="1"/>
</dbReference>
<feature type="transmembrane region" description="Helical" evidence="1">
    <location>
        <begin position="7"/>
        <end position="25"/>
    </location>
</feature>
<dbReference type="Gene3D" id="3.40.50.620">
    <property type="entry name" value="HUPs"/>
    <property type="match status" value="1"/>
</dbReference>
<dbReference type="RefSeq" id="WP_228400638.1">
    <property type="nucleotide sequence ID" value="NZ_FNHD01000014.1"/>
</dbReference>
<evidence type="ECO:0000256" key="1">
    <source>
        <dbReference type="SAM" id="Phobius"/>
    </source>
</evidence>
<evidence type="ECO:0000259" key="2">
    <source>
        <dbReference type="Pfam" id="PF02698"/>
    </source>
</evidence>
<dbReference type="Proteomes" id="UP000199242">
    <property type="component" value="Unassembled WGS sequence"/>
</dbReference>
<evidence type="ECO:0000313" key="4">
    <source>
        <dbReference type="Proteomes" id="UP000199242"/>
    </source>
</evidence>
<dbReference type="Pfam" id="PF02698">
    <property type="entry name" value="DUF218"/>
    <property type="match status" value="1"/>
</dbReference>
<organism evidence="3 4">
    <name type="scientific">Chryseobacterium taihuense</name>
    <dbReference type="NCBI Taxonomy" id="1141221"/>
    <lineage>
        <taxon>Bacteria</taxon>
        <taxon>Pseudomonadati</taxon>
        <taxon>Bacteroidota</taxon>
        <taxon>Flavobacteriia</taxon>
        <taxon>Flavobacteriales</taxon>
        <taxon>Weeksellaceae</taxon>
        <taxon>Chryseobacterium group</taxon>
        <taxon>Chryseobacterium</taxon>
    </lineage>
</organism>
<dbReference type="InterPro" id="IPR014729">
    <property type="entry name" value="Rossmann-like_a/b/a_fold"/>
</dbReference>
<dbReference type="InterPro" id="IPR003848">
    <property type="entry name" value="DUF218"/>
</dbReference>
<comment type="caution">
    <text evidence="3">The sequence shown here is derived from an EMBL/GenBank/DDBJ whole genome shotgun (WGS) entry which is preliminary data.</text>
</comment>
<protein>
    <submittedName>
        <fullName evidence="3">DUF218 domain-containing protein</fullName>
    </submittedName>
</protein>
<gene>
    <name evidence="3" type="ORF">SAMN05216273_11418</name>
</gene>